<keyword evidence="3" id="KW-1185">Reference proteome</keyword>
<feature type="region of interest" description="Disordered" evidence="1">
    <location>
        <begin position="1"/>
        <end position="43"/>
    </location>
</feature>
<sequence>MSSAKPLPLGVNFNKRKRTSTGDDVSTASKASGRATPAPATTVVTRRTDPFERTIQSLVDRGIPVPPPTSLQHLRQLCSDAVTNYKSAHVTLQKAVATHQKYATASSNGTPVSSVVNHLKLPPHQTLSGVPDVMSHMRVVEAMATSEKDIATARASATTLLTTVYAVQVEKAQELVDVPKCADALASTLEEYCVRIITRSGDPDITAWHPCVSAIKAAFVDEFKAVRFEFTARLDKEAMVKEAKAHAVETARADAEMADANRPIEEIVSE</sequence>
<evidence type="ECO:0000313" key="2">
    <source>
        <dbReference type="EMBL" id="KAJ7207474.1"/>
    </source>
</evidence>
<dbReference type="EMBL" id="JARJCW010000036">
    <property type="protein sequence ID" value="KAJ7207474.1"/>
    <property type="molecule type" value="Genomic_DNA"/>
</dbReference>
<reference evidence="2" key="1">
    <citation type="submission" date="2023-03" db="EMBL/GenBank/DDBJ databases">
        <title>Massive genome expansion in bonnet fungi (Mycena s.s.) driven by repeated elements and novel gene families across ecological guilds.</title>
        <authorList>
            <consortium name="Lawrence Berkeley National Laboratory"/>
            <person name="Harder C.B."/>
            <person name="Miyauchi S."/>
            <person name="Viragh M."/>
            <person name="Kuo A."/>
            <person name="Thoen E."/>
            <person name="Andreopoulos B."/>
            <person name="Lu D."/>
            <person name="Skrede I."/>
            <person name="Drula E."/>
            <person name="Henrissat B."/>
            <person name="Morin E."/>
            <person name="Kohler A."/>
            <person name="Barry K."/>
            <person name="LaButti K."/>
            <person name="Morin E."/>
            <person name="Salamov A."/>
            <person name="Lipzen A."/>
            <person name="Mereny Z."/>
            <person name="Hegedus B."/>
            <person name="Baldrian P."/>
            <person name="Stursova M."/>
            <person name="Weitz H."/>
            <person name="Taylor A."/>
            <person name="Grigoriev I.V."/>
            <person name="Nagy L.G."/>
            <person name="Martin F."/>
            <person name="Kauserud H."/>
        </authorList>
    </citation>
    <scope>NUCLEOTIDE SEQUENCE</scope>
    <source>
        <strain evidence="2">9144</strain>
    </source>
</reference>
<dbReference type="AlphaFoldDB" id="A0AAD6VAI8"/>
<protein>
    <submittedName>
        <fullName evidence="2">Uncharacterized protein</fullName>
    </submittedName>
</protein>
<evidence type="ECO:0000313" key="3">
    <source>
        <dbReference type="Proteomes" id="UP001219525"/>
    </source>
</evidence>
<feature type="compositionally biased region" description="Low complexity" evidence="1">
    <location>
        <begin position="34"/>
        <end position="43"/>
    </location>
</feature>
<name>A0AAD6VAI8_9AGAR</name>
<evidence type="ECO:0000256" key="1">
    <source>
        <dbReference type="SAM" id="MobiDB-lite"/>
    </source>
</evidence>
<accession>A0AAD6VAI8</accession>
<comment type="caution">
    <text evidence="2">The sequence shown here is derived from an EMBL/GenBank/DDBJ whole genome shotgun (WGS) entry which is preliminary data.</text>
</comment>
<gene>
    <name evidence="2" type="ORF">GGX14DRAFT_366211</name>
</gene>
<dbReference type="Proteomes" id="UP001219525">
    <property type="component" value="Unassembled WGS sequence"/>
</dbReference>
<feature type="non-terminal residue" evidence="2">
    <location>
        <position position="270"/>
    </location>
</feature>
<organism evidence="2 3">
    <name type="scientific">Mycena pura</name>
    <dbReference type="NCBI Taxonomy" id="153505"/>
    <lineage>
        <taxon>Eukaryota</taxon>
        <taxon>Fungi</taxon>
        <taxon>Dikarya</taxon>
        <taxon>Basidiomycota</taxon>
        <taxon>Agaricomycotina</taxon>
        <taxon>Agaricomycetes</taxon>
        <taxon>Agaricomycetidae</taxon>
        <taxon>Agaricales</taxon>
        <taxon>Marasmiineae</taxon>
        <taxon>Mycenaceae</taxon>
        <taxon>Mycena</taxon>
    </lineage>
</organism>
<proteinExistence type="predicted"/>